<gene>
    <name evidence="3" type="ORF">KIPB_012240</name>
</gene>
<protein>
    <recommendedName>
        <fullName evidence="2">C2H2-type domain-containing protein</fullName>
    </recommendedName>
</protein>
<keyword evidence="1" id="KW-0479">Metal-binding</keyword>
<evidence type="ECO:0000256" key="1">
    <source>
        <dbReference type="PROSITE-ProRule" id="PRU00042"/>
    </source>
</evidence>
<reference evidence="3 4" key="1">
    <citation type="journal article" date="2018" name="PLoS ONE">
        <title>The draft genome of Kipferlia bialata reveals reductive genome evolution in fornicate parasites.</title>
        <authorList>
            <person name="Tanifuji G."/>
            <person name="Takabayashi S."/>
            <person name="Kume K."/>
            <person name="Takagi M."/>
            <person name="Nakayama T."/>
            <person name="Kamikawa R."/>
            <person name="Inagaki Y."/>
            <person name="Hashimoto T."/>
        </authorList>
    </citation>
    <scope>NUCLEOTIDE SEQUENCE [LARGE SCALE GENOMIC DNA]</scope>
    <source>
        <strain evidence="3">NY0173</strain>
    </source>
</reference>
<comment type="caution">
    <text evidence="3">The sequence shown here is derived from an EMBL/GenBank/DDBJ whole genome shotgun (WGS) entry which is preliminary data.</text>
</comment>
<accession>A0A9K3GNR8</accession>
<dbReference type="AlphaFoldDB" id="A0A9K3GNR8"/>
<name>A0A9K3GNR8_9EUKA</name>
<evidence type="ECO:0000313" key="4">
    <source>
        <dbReference type="Proteomes" id="UP000265618"/>
    </source>
</evidence>
<evidence type="ECO:0000313" key="3">
    <source>
        <dbReference type="EMBL" id="GIQ89697.1"/>
    </source>
</evidence>
<dbReference type="PROSITE" id="PS00028">
    <property type="entry name" value="ZINC_FINGER_C2H2_1"/>
    <property type="match status" value="1"/>
</dbReference>
<keyword evidence="1" id="KW-0862">Zinc</keyword>
<proteinExistence type="predicted"/>
<dbReference type="GO" id="GO:0008270">
    <property type="term" value="F:zinc ion binding"/>
    <property type="evidence" value="ECO:0007669"/>
    <property type="project" value="UniProtKB-KW"/>
</dbReference>
<feature type="domain" description="C2H2-type" evidence="2">
    <location>
        <begin position="34"/>
        <end position="64"/>
    </location>
</feature>
<sequence length="83" mass="9372">MAVSTRPVYALTVGLQDTYNEINRAYAAAKPHRFECCDCTCDKWFTTRALRVAHHKECHNGRPFRCMDTLADGTPCGRCFSLA</sequence>
<keyword evidence="4" id="KW-1185">Reference proteome</keyword>
<dbReference type="PROSITE" id="PS50157">
    <property type="entry name" value="ZINC_FINGER_C2H2_2"/>
    <property type="match status" value="1"/>
</dbReference>
<organism evidence="3 4">
    <name type="scientific">Kipferlia bialata</name>
    <dbReference type="NCBI Taxonomy" id="797122"/>
    <lineage>
        <taxon>Eukaryota</taxon>
        <taxon>Metamonada</taxon>
        <taxon>Carpediemonas-like organisms</taxon>
        <taxon>Kipferlia</taxon>
    </lineage>
</organism>
<dbReference type="Proteomes" id="UP000265618">
    <property type="component" value="Unassembled WGS sequence"/>
</dbReference>
<dbReference type="InterPro" id="IPR013087">
    <property type="entry name" value="Znf_C2H2_type"/>
</dbReference>
<keyword evidence="1" id="KW-0863">Zinc-finger</keyword>
<feature type="non-terminal residue" evidence="3">
    <location>
        <position position="1"/>
    </location>
</feature>
<dbReference type="EMBL" id="BDIP01005327">
    <property type="protein sequence ID" value="GIQ89697.1"/>
    <property type="molecule type" value="Genomic_DNA"/>
</dbReference>
<evidence type="ECO:0000259" key="2">
    <source>
        <dbReference type="PROSITE" id="PS50157"/>
    </source>
</evidence>